<feature type="signal peptide" evidence="1">
    <location>
        <begin position="1"/>
        <end position="22"/>
    </location>
</feature>
<protein>
    <recommendedName>
        <fullName evidence="4">Secreted protein</fullName>
    </recommendedName>
</protein>
<reference evidence="2 3" key="1">
    <citation type="journal article" date="2019" name="Nat. Ecol. Evol.">
        <title>Megaphylogeny resolves global patterns of mushroom evolution.</title>
        <authorList>
            <person name="Varga T."/>
            <person name="Krizsan K."/>
            <person name="Foldi C."/>
            <person name="Dima B."/>
            <person name="Sanchez-Garcia M."/>
            <person name="Sanchez-Ramirez S."/>
            <person name="Szollosi G.J."/>
            <person name="Szarkandi J.G."/>
            <person name="Papp V."/>
            <person name="Albert L."/>
            <person name="Andreopoulos W."/>
            <person name="Angelini C."/>
            <person name="Antonin V."/>
            <person name="Barry K.W."/>
            <person name="Bougher N.L."/>
            <person name="Buchanan P."/>
            <person name="Buyck B."/>
            <person name="Bense V."/>
            <person name="Catcheside P."/>
            <person name="Chovatia M."/>
            <person name="Cooper J."/>
            <person name="Damon W."/>
            <person name="Desjardin D."/>
            <person name="Finy P."/>
            <person name="Geml J."/>
            <person name="Haridas S."/>
            <person name="Hughes K."/>
            <person name="Justo A."/>
            <person name="Karasinski D."/>
            <person name="Kautmanova I."/>
            <person name="Kiss B."/>
            <person name="Kocsube S."/>
            <person name="Kotiranta H."/>
            <person name="LaButti K.M."/>
            <person name="Lechner B.E."/>
            <person name="Liimatainen K."/>
            <person name="Lipzen A."/>
            <person name="Lukacs Z."/>
            <person name="Mihaltcheva S."/>
            <person name="Morgado L.N."/>
            <person name="Niskanen T."/>
            <person name="Noordeloos M.E."/>
            <person name="Ohm R.A."/>
            <person name="Ortiz-Santana B."/>
            <person name="Ovrebo C."/>
            <person name="Racz N."/>
            <person name="Riley R."/>
            <person name="Savchenko A."/>
            <person name="Shiryaev A."/>
            <person name="Soop K."/>
            <person name="Spirin V."/>
            <person name="Szebenyi C."/>
            <person name="Tomsovsky M."/>
            <person name="Tulloss R.E."/>
            <person name="Uehling J."/>
            <person name="Grigoriev I.V."/>
            <person name="Vagvolgyi C."/>
            <person name="Papp T."/>
            <person name="Martin F.M."/>
            <person name="Miettinen O."/>
            <person name="Hibbett D.S."/>
            <person name="Nagy L.G."/>
        </authorList>
    </citation>
    <scope>NUCLEOTIDE SEQUENCE [LARGE SCALE GENOMIC DNA]</scope>
    <source>
        <strain evidence="2 3">CBS 121175</strain>
    </source>
</reference>
<dbReference type="PANTHER" id="PTHR38847:SF1">
    <property type="entry name" value="PSEUDOURIDINE SYNTHASE RSUA_RLUA-LIKE DOMAIN-CONTAINING PROTEIN"/>
    <property type="match status" value="1"/>
</dbReference>
<evidence type="ECO:0008006" key="4">
    <source>
        <dbReference type="Google" id="ProtNLM"/>
    </source>
</evidence>
<gene>
    <name evidence="2" type="ORF">FA15DRAFT_701034</name>
</gene>
<dbReference type="STRING" id="230819.A0A5C3L8G4"/>
<feature type="chain" id="PRO_5022953940" description="Secreted protein" evidence="1">
    <location>
        <begin position="23"/>
        <end position="218"/>
    </location>
</feature>
<evidence type="ECO:0000313" key="3">
    <source>
        <dbReference type="Proteomes" id="UP000307440"/>
    </source>
</evidence>
<sequence length="218" mass="23338">MLNKLVTTVSLLSALLAATAAPQRPPTMPVPVPVPAPAGFKITSLGVLGTGCPPGTSYYVLSPDNSAVTVTFSEYFAQAGPGIPIAQNRRNCRLTFGVNVPPGFTFAIGTVDYRGYYQLDRGVTGGQSASYYFQSLLNESFARKELVGPVDGADYIYRDQFDLIATNTSPCGVSTVLNVNTELRVSNTGNRQGSGYIATDSVDAHLNTTYNFQWQTCK</sequence>
<proteinExistence type="predicted"/>
<dbReference type="Proteomes" id="UP000307440">
    <property type="component" value="Unassembled WGS sequence"/>
</dbReference>
<dbReference type="Pfam" id="PF14273">
    <property type="entry name" value="DUF4360"/>
    <property type="match status" value="1"/>
</dbReference>
<dbReference type="AlphaFoldDB" id="A0A5C3L8G4"/>
<name>A0A5C3L8G4_COPMA</name>
<dbReference type="InterPro" id="IPR025649">
    <property type="entry name" value="DUF4360"/>
</dbReference>
<evidence type="ECO:0000256" key="1">
    <source>
        <dbReference type="SAM" id="SignalP"/>
    </source>
</evidence>
<organism evidence="2 3">
    <name type="scientific">Coprinopsis marcescibilis</name>
    <name type="common">Agaric fungus</name>
    <name type="synonym">Psathyrella marcescibilis</name>
    <dbReference type="NCBI Taxonomy" id="230819"/>
    <lineage>
        <taxon>Eukaryota</taxon>
        <taxon>Fungi</taxon>
        <taxon>Dikarya</taxon>
        <taxon>Basidiomycota</taxon>
        <taxon>Agaricomycotina</taxon>
        <taxon>Agaricomycetes</taxon>
        <taxon>Agaricomycetidae</taxon>
        <taxon>Agaricales</taxon>
        <taxon>Agaricineae</taxon>
        <taxon>Psathyrellaceae</taxon>
        <taxon>Coprinopsis</taxon>
    </lineage>
</organism>
<dbReference type="EMBL" id="ML210156">
    <property type="protein sequence ID" value="TFK28356.1"/>
    <property type="molecule type" value="Genomic_DNA"/>
</dbReference>
<keyword evidence="3" id="KW-1185">Reference proteome</keyword>
<dbReference type="PANTHER" id="PTHR38847">
    <property type="match status" value="1"/>
</dbReference>
<evidence type="ECO:0000313" key="2">
    <source>
        <dbReference type="EMBL" id="TFK28356.1"/>
    </source>
</evidence>
<dbReference type="OrthoDB" id="152248at2759"/>
<accession>A0A5C3L8G4</accession>
<keyword evidence="1" id="KW-0732">Signal</keyword>